<dbReference type="AlphaFoldDB" id="A0AAP0FU94"/>
<gene>
    <name evidence="1" type="ORF">KSP39_PZI024148</name>
</gene>
<reference evidence="1 2" key="1">
    <citation type="journal article" date="2022" name="Nat. Plants">
        <title>Genomes of leafy and leafless Platanthera orchids illuminate the evolution of mycoheterotrophy.</title>
        <authorList>
            <person name="Li M.H."/>
            <person name="Liu K.W."/>
            <person name="Li Z."/>
            <person name="Lu H.C."/>
            <person name="Ye Q.L."/>
            <person name="Zhang D."/>
            <person name="Wang J.Y."/>
            <person name="Li Y.F."/>
            <person name="Zhong Z.M."/>
            <person name="Liu X."/>
            <person name="Yu X."/>
            <person name="Liu D.K."/>
            <person name="Tu X.D."/>
            <person name="Liu B."/>
            <person name="Hao Y."/>
            <person name="Liao X.Y."/>
            <person name="Jiang Y.T."/>
            <person name="Sun W.H."/>
            <person name="Chen J."/>
            <person name="Chen Y.Q."/>
            <person name="Ai Y."/>
            <person name="Zhai J.W."/>
            <person name="Wu S.S."/>
            <person name="Zhou Z."/>
            <person name="Hsiao Y.Y."/>
            <person name="Wu W.L."/>
            <person name="Chen Y.Y."/>
            <person name="Lin Y.F."/>
            <person name="Hsu J.L."/>
            <person name="Li C.Y."/>
            <person name="Wang Z.W."/>
            <person name="Zhao X."/>
            <person name="Zhong W.Y."/>
            <person name="Ma X.K."/>
            <person name="Ma L."/>
            <person name="Huang J."/>
            <person name="Chen G.Z."/>
            <person name="Huang M.Z."/>
            <person name="Huang L."/>
            <person name="Peng D.H."/>
            <person name="Luo Y.B."/>
            <person name="Zou S.Q."/>
            <person name="Chen S.P."/>
            <person name="Lan S."/>
            <person name="Tsai W.C."/>
            <person name="Van de Peer Y."/>
            <person name="Liu Z.J."/>
        </authorList>
    </citation>
    <scope>NUCLEOTIDE SEQUENCE [LARGE SCALE GENOMIC DNA]</scope>
    <source>
        <strain evidence="1">Lor287</strain>
    </source>
</reference>
<protein>
    <submittedName>
        <fullName evidence="1">Uncharacterized protein</fullName>
    </submittedName>
</protein>
<evidence type="ECO:0000313" key="2">
    <source>
        <dbReference type="Proteomes" id="UP001418222"/>
    </source>
</evidence>
<comment type="caution">
    <text evidence="1">The sequence shown here is derived from an EMBL/GenBank/DDBJ whole genome shotgun (WGS) entry which is preliminary data.</text>
</comment>
<evidence type="ECO:0000313" key="1">
    <source>
        <dbReference type="EMBL" id="KAK8914586.1"/>
    </source>
</evidence>
<name>A0AAP0FU94_9ASPA</name>
<proteinExistence type="predicted"/>
<accession>A0AAP0FU94</accession>
<sequence>MQAATAADLLHHLIGEKERCHRTTELLFLAAATTGKKRATRRGRIGRLFLRRNANASITSVPNRKSVADSTCRWVELRLRQFA</sequence>
<keyword evidence="2" id="KW-1185">Reference proteome</keyword>
<dbReference type="Proteomes" id="UP001418222">
    <property type="component" value="Unassembled WGS sequence"/>
</dbReference>
<dbReference type="EMBL" id="JBBWWQ010000021">
    <property type="protein sequence ID" value="KAK8914586.1"/>
    <property type="molecule type" value="Genomic_DNA"/>
</dbReference>
<organism evidence="1 2">
    <name type="scientific">Platanthera zijinensis</name>
    <dbReference type="NCBI Taxonomy" id="2320716"/>
    <lineage>
        <taxon>Eukaryota</taxon>
        <taxon>Viridiplantae</taxon>
        <taxon>Streptophyta</taxon>
        <taxon>Embryophyta</taxon>
        <taxon>Tracheophyta</taxon>
        <taxon>Spermatophyta</taxon>
        <taxon>Magnoliopsida</taxon>
        <taxon>Liliopsida</taxon>
        <taxon>Asparagales</taxon>
        <taxon>Orchidaceae</taxon>
        <taxon>Orchidoideae</taxon>
        <taxon>Orchideae</taxon>
        <taxon>Orchidinae</taxon>
        <taxon>Platanthera</taxon>
    </lineage>
</organism>